<organism evidence="2 3">
    <name type="scientific">Lentisphaera profundi</name>
    <dbReference type="NCBI Taxonomy" id="1658616"/>
    <lineage>
        <taxon>Bacteria</taxon>
        <taxon>Pseudomonadati</taxon>
        <taxon>Lentisphaerota</taxon>
        <taxon>Lentisphaeria</taxon>
        <taxon>Lentisphaerales</taxon>
        <taxon>Lentisphaeraceae</taxon>
        <taxon>Lentisphaera</taxon>
    </lineage>
</organism>
<proteinExistence type="predicted"/>
<evidence type="ECO:0000256" key="1">
    <source>
        <dbReference type="SAM" id="SignalP"/>
    </source>
</evidence>
<feature type="signal peptide" evidence="1">
    <location>
        <begin position="1"/>
        <end position="19"/>
    </location>
</feature>
<dbReference type="RefSeq" id="WP_274152293.1">
    <property type="nucleotide sequence ID" value="NZ_CP117812.1"/>
</dbReference>
<feature type="chain" id="PRO_5045976267" description="Lipoprotein" evidence="1">
    <location>
        <begin position="20"/>
        <end position="188"/>
    </location>
</feature>
<keyword evidence="3" id="KW-1185">Reference proteome</keyword>
<keyword evidence="1" id="KW-0732">Signal</keyword>
<evidence type="ECO:0000313" key="2">
    <source>
        <dbReference type="EMBL" id="WDE97729.1"/>
    </source>
</evidence>
<sequence>MNKLFKFAIALIATGTVTTATCFGGTTDKDSKKITPKTASTDKVIKTFTPKMATLTEGAEVKFVKNSPAFGKDETMILRKKDIEATYTFEITEVGKYYFNAVVRTGTSLKSDENIARNYQFQFKGKQHGTTFVKTIKQTKFEDKNYAVTVGLIQSGHFLMTKGKHSITVVNKVANAALSTLTLLKKKN</sequence>
<name>A0ABY7VVE1_9BACT</name>
<accession>A0ABY7VVE1</accession>
<dbReference type="EMBL" id="CP117812">
    <property type="protein sequence ID" value="WDE97729.1"/>
    <property type="molecule type" value="Genomic_DNA"/>
</dbReference>
<protein>
    <recommendedName>
        <fullName evidence="4">Lipoprotein</fullName>
    </recommendedName>
</protein>
<gene>
    <name evidence="2" type="ORF">PQO03_18040</name>
</gene>
<reference evidence="2 3" key="1">
    <citation type="submission" date="2023-02" db="EMBL/GenBank/DDBJ databases">
        <title>Genome sequence of Lentisphaera profundi SAORIC-696.</title>
        <authorList>
            <person name="Kim e."/>
            <person name="Cho J.-C."/>
            <person name="Choi A."/>
            <person name="Kang I."/>
        </authorList>
    </citation>
    <scope>NUCLEOTIDE SEQUENCE [LARGE SCALE GENOMIC DNA]</scope>
    <source>
        <strain evidence="2 3">SAORIC-696</strain>
    </source>
</reference>
<evidence type="ECO:0008006" key="4">
    <source>
        <dbReference type="Google" id="ProtNLM"/>
    </source>
</evidence>
<evidence type="ECO:0000313" key="3">
    <source>
        <dbReference type="Proteomes" id="UP001214250"/>
    </source>
</evidence>
<dbReference type="Proteomes" id="UP001214250">
    <property type="component" value="Chromosome 2"/>
</dbReference>